<evidence type="ECO:0000313" key="2">
    <source>
        <dbReference type="EMBL" id="EAJ9198337.1"/>
    </source>
</evidence>
<protein>
    <submittedName>
        <fullName evidence="2">Uncharacterized protein</fullName>
    </submittedName>
</protein>
<evidence type="ECO:0000313" key="3">
    <source>
        <dbReference type="Proteomes" id="UP000382436"/>
    </source>
</evidence>
<dbReference type="AlphaFoldDB" id="A0A690LNI7"/>
<name>A0A690LNI7_CAMCO</name>
<dbReference type="EMBL" id="AACBVJ010000036">
    <property type="protein sequence ID" value="EAJ9198337.1"/>
    <property type="molecule type" value="Genomic_DNA"/>
</dbReference>
<dbReference type="RefSeq" id="WP_171823736.1">
    <property type="nucleotide sequence ID" value="NZ_FAXZ01000022.1"/>
</dbReference>
<comment type="caution">
    <text evidence="2">The sequence shown here is derived from an EMBL/GenBank/DDBJ whole genome shotgun (WGS) entry which is preliminary data.</text>
</comment>
<reference evidence="2 3" key="1">
    <citation type="submission" date="2018-05" db="EMBL/GenBank/DDBJ databases">
        <authorList>
            <consortium name="PulseNet: The National Subtyping Network for Foodborne Disease Surveillance"/>
            <person name="Tarr C.L."/>
            <person name="Trees E."/>
            <person name="Katz L.S."/>
            <person name="Carleton-Romer H.A."/>
            <person name="Stroika S."/>
            <person name="Kucerova Z."/>
            <person name="Roache K.F."/>
            <person name="Sabol A.L."/>
            <person name="Besser J."/>
            <person name="Gerner-Smidt P."/>
        </authorList>
    </citation>
    <scope>NUCLEOTIDE SEQUENCE [LARGE SCALE GENOMIC DNA]</scope>
    <source>
        <strain evidence="2 3">PNUSAC001435</strain>
    </source>
</reference>
<keyword evidence="1" id="KW-0812">Transmembrane</keyword>
<dbReference type="Proteomes" id="UP000382436">
    <property type="component" value="Unassembled WGS sequence"/>
</dbReference>
<feature type="transmembrane region" description="Helical" evidence="1">
    <location>
        <begin position="64"/>
        <end position="86"/>
    </location>
</feature>
<feature type="transmembrane region" description="Helical" evidence="1">
    <location>
        <begin position="29"/>
        <end position="52"/>
    </location>
</feature>
<organism evidence="2 3">
    <name type="scientific">Campylobacter coli</name>
    <dbReference type="NCBI Taxonomy" id="195"/>
    <lineage>
        <taxon>Bacteria</taxon>
        <taxon>Pseudomonadati</taxon>
        <taxon>Campylobacterota</taxon>
        <taxon>Epsilonproteobacteria</taxon>
        <taxon>Campylobacterales</taxon>
        <taxon>Campylobacteraceae</taxon>
        <taxon>Campylobacter</taxon>
    </lineage>
</organism>
<proteinExistence type="predicted"/>
<accession>A0A690LNI7</accession>
<evidence type="ECO:0000256" key="1">
    <source>
        <dbReference type="SAM" id="Phobius"/>
    </source>
</evidence>
<sequence>MSQTNNNTEIKEQDTQDEIIWELKHKKTFAFFWSWIARIGYLIIGIGFIVIVLEKFLNKNNNGWLISVILVILIILWFLQSPLMLVKTLNLKKMFIKNDNLILQKYIGKDIKITLGSFYVNITSPAWFAALLACDDVSIIDFDGKILYNLELIEDNIENLDKFYNILKPFITDFLLSLDKESFYNIYNILLPLTRDFHSNFYQNKNQIDLDKIKKLRKDEEF</sequence>
<gene>
    <name evidence="2" type="ORF">BZ274_09275</name>
</gene>
<keyword evidence="1" id="KW-1133">Transmembrane helix</keyword>
<keyword evidence="1" id="KW-0472">Membrane</keyword>
<feature type="non-terminal residue" evidence="2">
    <location>
        <position position="222"/>
    </location>
</feature>